<evidence type="ECO:0000256" key="1">
    <source>
        <dbReference type="SAM" id="MobiDB-lite"/>
    </source>
</evidence>
<dbReference type="EMBL" id="JEOB01000002">
    <property type="protein sequence ID" value="EXM39712.1"/>
    <property type="molecule type" value="Genomic_DNA"/>
</dbReference>
<feature type="compositionally biased region" description="Polar residues" evidence="1">
    <location>
        <begin position="64"/>
        <end position="74"/>
    </location>
</feature>
<dbReference type="AlphaFoldDB" id="A0A011V2P2"/>
<dbReference type="PATRIC" id="fig|1341156.4.peg.1980"/>
<dbReference type="Proteomes" id="UP000021369">
    <property type="component" value="Unassembled WGS sequence"/>
</dbReference>
<comment type="caution">
    <text evidence="2">The sequence shown here is derived from an EMBL/GenBank/DDBJ whole genome shotgun (WGS) entry which is preliminary data.</text>
</comment>
<feature type="compositionally biased region" description="Basic and acidic residues" evidence="1">
    <location>
        <begin position="77"/>
        <end position="92"/>
    </location>
</feature>
<name>A0A011V2P2_RUMAL</name>
<accession>A0A011V2P2</accession>
<gene>
    <name evidence="2" type="ORF">RASY3_07860</name>
</gene>
<evidence type="ECO:0000313" key="2">
    <source>
        <dbReference type="EMBL" id="EXM39712.1"/>
    </source>
</evidence>
<dbReference type="RefSeq" id="WP_037286656.1">
    <property type="nucleotide sequence ID" value="NZ_JEOB01000002.1"/>
</dbReference>
<evidence type="ECO:0000313" key="3">
    <source>
        <dbReference type="Proteomes" id="UP000021369"/>
    </source>
</evidence>
<protein>
    <submittedName>
        <fullName evidence="2">Uncharacterized protein</fullName>
    </submittedName>
</protein>
<feature type="region of interest" description="Disordered" evidence="1">
    <location>
        <begin position="58"/>
        <end position="92"/>
    </location>
</feature>
<sequence length="92" mass="10260">MEENRKLTELLGRDRESRDFFASLSPELRKLLMARDIGNFETLKKAVEECGGQTFAAEDMTEGQAASATESTGIFSRGEDISEGKWRELGGR</sequence>
<dbReference type="OrthoDB" id="1822401at2"/>
<proteinExistence type="predicted"/>
<keyword evidence="3" id="KW-1185">Reference proteome</keyword>
<organism evidence="2 3">
    <name type="scientific">Ruminococcus albus SY3</name>
    <dbReference type="NCBI Taxonomy" id="1341156"/>
    <lineage>
        <taxon>Bacteria</taxon>
        <taxon>Bacillati</taxon>
        <taxon>Bacillota</taxon>
        <taxon>Clostridia</taxon>
        <taxon>Eubacteriales</taxon>
        <taxon>Oscillospiraceae</taxon>
        <taxon>Ruminococcus</taxon>
    </lineage>
</organism>
<reference evidence="2 3" key="1">
    <citation type="submission" date="2013-06" db="EMBL/GenBank/DDBJ databases">
        <title>Rumen cellulosomics: divergent fiber-degrading strategies revealed by comparative genome-wide analysis of six Ruminococcal strains.</title>
        <authorList>
            <person name="Dassa B."/>
            <person name="Borovok I."/>
            <person name="Lamed R."/>
            <person name="Flint H."/>
            <person name="Yeoman C.J."/>
            <person name="White B."/>
            <person name="Bayer E.A."/>
        </authorList>
    </citation>
    <scope>NUCLEOTIDE SEQUENCE [LARGE SCALE GENOMIC DNA]</scope>
    <source>
        <strain evidence="2 3">SY3</strain>
    </source>
</reference>